<name>A0AAU7CVM0_9BACT</name>
<proteinExistence type="predicted"/>
<organism evidence="2">
    <name type="scientific">Edaphobacter paludis</name>
    <dbReference type="NCBI Taxonomy" id="3035702"/>
    <lineage>
        <taxon>Bacteria</taxon>
        <taxon>Pseudomonadati</taxon>
        <taxon>Acidobacteriota</taxon>
        <taxon>Terriglobia</taxon>
        <taxon>Terriglobales</taxon>
        <taxon>Acidobacteriaceae</taxon>
        <taxon>Edaphobacter</taxon>
    </lineage>
</organism>
<gene>
    <name evidence="2" type="ORF">P4G45_13710</name>
</gene>
<protein>
    <recommendedName>
        <fullName evidence="3">YtxH domain-containing protein</fullName>
    </recommendedName>
</protein>
<accession>A0AAU7CVM0</accession>
<dbReference type="RefSeq" id="WP_348267042.1">
    <property type="nucleotide sequence ID" value="NZ_CP121194.1"/>
</dbReference>
<keyword evidence="1" id="KW-0472">Membrane</keyword>
<sequence length="86" mass="9589">MGLEFNPSDVLREKRFSKIDAPGLCCIQPKVGKEKGQETMKSFLWMMGGFCAAAAGFLVWGPKRVQPVQELAKRLEVAWGDHHTVV</sequence>
<evidence type="ECO:0000256" key="1">
    <source>
        <dbReference type="SAM" id="Phobius"/>
    </source>
</evidence>
<evidence type="ECO:0000313" key="2">
    <source>
        <dbReference type="EMBL" id="XBH09533.1"/>
    </source>
</evidence>
<dbReference type="EMBL" id="CP121194">
    <property type="protein sequence ID" value="XBH09533.1"/>
    <property type="molecule type" value="Genomic_DNA"/>
</dbReference>
<feature type="transmembrane region" description="Helical" evidence="1">
    <location>
        <begin position="43"/>
        <end position="61"/>
    </location>
</feature>
<evidence type="ECO:0008006" key="3">
    <source>
        <dbReference type="Google" id="ProtNLM"/>
    </source>
</evidence>
<reference evidence="2" key="1">
    <citation type="submission" date="2023-03" db="EMBL/GenBank/DDBJ databases">
        <title>Edaphobacter sp.</title>
        <authorList>
            <person name="Huber K.J."/>
            <person name="Papendorf J."/>
            <person name="Pilke C."/>
            <person name="Bunk B."/>
            <person name="Sproeer C."/>
            <person name="Pester M."/>
        </authorList>
    </citation>
    <scope>NUCLEOTIDE SEQUENCE</scope>
    <source>
        <strain evidence="2">DSM 109919</strain>
    </source>
</reference>
<dbReference type="AlphaFoldDB" id="A0AAU7CVM0"/>
<dbReference type="KEGG" id="epl:P4G45_13710"/>
<keyword evidence="1" id="KW-0812">Transmembrane</keyword>
<keyword evidence="1" id="KW-1133">Transmembrane helix</keyword>